<gene>
    <name evidence="11" type="ORF">ANTHELSMS3_00418</name>
</gene>
<name>A0A222DZK6_9RHOB</name>
<dbReference type="InterPro" id="IPR027417">
    <property type="entry name" value="P-loop_NTPase"/>
</dbReference>
<evidence type="ECO:0000256" key="7">
    <source>
        <dbReference type="ARBA" id="ARBA00024725"/>
    </source>
</evidence>
<dbReference type="SUPFAM" id="SSF90123">
    <property type="entry name" value="ABC transporter transmembrane region"/>
    <property type="match status" value="1"/>
</dbReference>
<evidence type="ECO:0000259" key="9">
    <source>
        <dbReference type="PROSITE" id="PS50893"/>
    </source>
</evidence>
<keyword evidence="2 8" id="KW-0812">Transmembrane</keyword>
<feature type="transmembrane region" description="Helical" evidence="8">
    <location>
        <begin position="176"/>
        <end position="195"/>
    </location>
</feature>
<evidence type="ECO:0000256" key="1">
    <source>
        <dbReference type="ARBA" id="ARBA00004651"/>
    </source>
</evidence>
<dbReference type="OrthoDB" id="9808328at2"/>
<dbReference type="GO" id="GO:0090374">
    <property type="term" value="P:oligopeptide export from mitochondrion"/>
    <property type="evidence" value="ECO:0007669"/>
    <property type="project" value="TreeGrafter"/>
</dbReference>
<evidence type="ECO:0000313" key="11">
    <source>
        <dbReference type="EMBL" id="ASP19138.1"/>
    </source>
</evidence>
<dbReference type="Gene3D" id="1.20.1560.10">
    <property type="entry name" value="ABC transporter type 1, transmembrane domain"/>
    <property type="match status" value="1"/>
</dbReference>
<dbReference type="PROSITE" id="PS50929">
    <property type="entry name" value="ABC_TM1F"/>
    <property type="match status" value="1"/>
</dbReference>
<dbReference type="InterPro" id="IPR011918">
    <property type="entry name" value="ABC_MsbA_ATP-bd"/>
</dbReference>
<feature type="transmembrane region" description="Helical" evidence="8">
    <location>
        <begin position="292"/>
        <end position="310"/>
    </location>
</feature>
<reference evidence="11 12" key="1">
    <citation type="submission" date="2017-07" db="EMBL/GenBank/DDBJ databases">
        <title>Genome Sequence of Antarctobacter heliothermus Strain SMS3 Isolated from a culture of the Diatom Skeletonema marinoi.</title>
        <authorList>
            <person name="Topel M."/>
            <person name="Pinder M.I.M."/>
            <person name="Johansson O.N."/>
            <person name="Kourtchenko O."/>
            <person name="Godhe A."/>
            <person name="Clarke A.K."/>
        </authorList>
    </citation>
    <scope>NUCLEOTIDE SEQUENCE [LARGE SCALE GENOMIC DNA]</scope>
    <source>
        <strain evidence="11 12">SMS3</strain>
    </source>
</reference>
<dbReference type="PROSITE" id="PS00211">
    <property type="entry name" value="ABC_TRANSPORTER_1"/>
    <property type="match status" value="1"/>
</dbReference>
<dbReference type="AlphaFoldDB" id="A0A222DZK6"/>
<dbReference type="Pfam" id="PF00664">
    <property type="entry name" value="ABC_membrane"/>
    <property type="match status" value="1"/>
</dbReference>
<keyword evidence="6 8" id="KW-0472">Membrane</keyword>
<dbReference type="GO" id="GO:0005524">
    <property type="term" value="F:ATP binding"/>
    <property type="evidence" value="ECO:0007669"/>
    <property type="project" value="UniProtKB-KW"/>
</dbReference>
<dbReference type="GO" id="GO:0016887">
    <property type="term" value="F:ATP hydrolysis activity"/>
    <property type="evidence" value="ECO:0007669"/>
    <property type="project" value="InterPro"/>
</dbReference>
<dbReference type="EMBL" id="CP022540">
    <property type="protein sequence ID" value="ASP19138.1"/>
    <property type="molecule type" value="Genomic_DNA"/>
</dbReference>
<comment type="function">
    <text evidence="7">Part of an ABC transporter complex. Transmembrane domains (TMD) form a pore in the inner membrane and the ATP-binding domain (NBD) is responsible for energy generation.</text>
</comment>
<evidence type="ECO:0000256" key="2">
    <source>
        <dbReference type="ARBA" id="ARBA00022692"/>
    </source>
</evidence>
<evidence type="ECO:0000256" key="5">
    <source>
        <dbReference type="ARBA" id="ARBA00022989"/>
    </source>
</evidence>
<evidence type="ECO:0000256" key="4">
    <source>
        <dbReference type="ARBA" id="ARBA00022840"/>
    </source>
</evidence>
<accession>A0A222DZK6</accession>
<dbReference type="InterPro" id="IPR003593">
    <property type="entry name" value="AAA+_ATPase"/>
</dbReference>
<dbReference type="CDD" id="cd03249">
    <property type="entry name" value="ABC_MTABC3_MDL1_MDL2"/>
    <property type="match status" value="1"/>
</dbReference>
<feature type="domain" description="ABC transporter" evidence="9">
    <location>
        <begin position="354"/>
        <end position="590"/>
    </location>
</feature>
<dbReference type="InterPro" id="IPR003439">
    <property type="entry name" value="ABC_transporter-like_ATP-bd"/>
</dbReference>
<dbReference type="PANTHER" id="PTHR43394:SF1">
    <property type="entry name" value="ATP-BINDING CASSETTE SUB-FAMILY B MEMBER 10, MITOCHONDRIAL"/>
    <property type="match status" value="1"/>
</dbReference>
<feature type="domain" description="ABC transmembrane type-1" evidence="10">
    <location>
        <begin position="38"/>
        <end position="319"/>
    </location>
</feature>
<evidence type="ECO:0000256" key="6">
    <source>
        <dbReference type="ARBA" id="ARBA00023136"/>
    </source>
</evidence>
<dbReference type="SUPFAM" id="SSF52540">
    <property type="entry name" value="P-loop containing nucleoside triphosphate hydrolases"/>
    <property type="match status" value="1"/>
</dbReference>
<organism evidence="11 12">
    <name type="scientific">Antarctobacter heliothermus</name>
    <dbReference type="NCBI Taxonomy" id="74033"/>
    <lineage>
        <taxon>Bacteria</taxon>
        <taxon>Pseudomonadati</taxon>
        <taxon>Pseudomonadota</taxon>
        <taxon>Alphaproteobacteria</taxon>
        <taxon>Rhodobacterales</taxon>
        <taxon>Roseobacteraceae</taxon>
        <taxon>Antarctobacter</taxon>
    </lineage>
</organism>
<proteinExistence type="predicted"/>
<keyword evidence="3" id="KW-0547">Nucleotide-binding</keyword>
<dbReference type="KEGG" id="aht:ANTHELSMS3_00418"/>
<keyword evidence="12" id="KW-1185">Reference proteome</keyword>
<evidence type="ECO:0000259" key="10">
    <source>
        <dbReference type="PROSITE" id="PS50929"/>
    </source>
</evidence>
<dbReference type="RefSeq" id="WP_094033427.1">
    <property type="nucleotide sequence ID" value="NZ_CP022540.1"/>
</dbReference>
<dbReference type="NCBIfam" id="TIGR02204">
    <property type="entry name" value="MsbA_rel"/>
    <property type="match status" value="1"/>
</dbReference>
<sequence>MAAKSIPATGEQEREKSRRLKSLRALWPFLAPYRLLMLAALAALTATATVSLILPLAVRRVVDNFNTEDGALLDQYFGAALLIAALLAVGTALRYALVTRLGERVVADIRKAVFDKVIGLSPSFFEKIMTGEVLSRITTDTTLILSVIGSSISIALRNVLLFLGGIVLMLFTSAKLTGLVLLIVPAVVIPILVLGRRVRKLSRENQDWIAASSGNASEALTSVQTVQAYTHETQSRGTFADVTEKSFDAARKRIWTRAVMTMIVIFLVFTGIVGVLWIGAWDVRAGGMSAGTLIQFVIYSVMVAGAVGALSEVFGELQRAAGATERLVELLQAEDTVSDPATPVPAPTPVRGEITFDHVSFSYPSRPGISALAEVNLTIAPGETVALVGPSGAGKTTIIQLIQRFYDPAEGRILLDGAALDAMARHDFRRHMALVPQDPVIFAASARDNIRFGRPDASDADVEAAARAAAAHDFLTALPDGYDSYLGERGVMLSGGQKQRVAIARAILRDAPVLLLDEATSALDAESERAVQQAVDTLAEGRTTIIVAHRLATVKKADRIVVMEDGRIVATGTHDALVAEGGLYARLARLQFTEGMAAE</sequence>
<evidence type="ECO:0000256" key="3">
    <source>
        <dbReference type="ARBA" id="ARBA00022741"/>
    </source>
</evidence>
<dbReference type="Pfam" id="PF00005">
    <property type="entry name" value="ABC_tran"/>
    <property type="match status" value="1"/>
</dbReference>
<keyword evidence="4 11" id="KW-0067">ATP-binding</keyword>
<dbReference type="Gene3D" id="3.40.50.300">
    <property type="entry name" value="P-loop containing nucleotide triphosphate hydrolases"/>
    <property type="match status" value="1"/>
</dbReference>
<feature type="transmembrane region" description="Helical" evidence="8">
    <location>
        <begin position="76"/>
        <end position="97"/>
    </location>
</feature>
<dbReference type="PANTHER" id="PTHR43394">
    <property type="entry name" value="ATP-DEPENDENT PERMEASE MDL1, MITOCHONDRIAL"/>
    <property type="match status" value="1"/>
</dbReference>
<feature type="transmembrane region" description="Helical" evidence="8">
    <location>
        <begin position="143"/>
        <end position="170"/>
    </location>
</feature>
<evidence type="ECO:0000313" key="12">
    <source>
        <dbReference type="Proteomes" id="UP000203589"/>
    </source>
</evidence>
<evidence type="ECO:0000256" key="8">
    <source>
        <dbReference type="SAM" id="Phobius"/>
    </source>
</evidence>
<dbReference type="SMART" id="SM00382">
    <property type="entry name" value="AAA"/>
    <property type="match status" value="1"/>
</dbReference>
<feature type="transmembrane region" description="Helical" evidence="8">
    <location>
        <begin position="258"/>
        <end position="280"/>
    </location>
</feature>
<dbReference type="FunFam" id="3.40.50.300:FF:000218">
    <property type="entry name" value="Multidrug ABC transporter ATP-binding protein"/>
    <property type="match status" value="1"/>
</dbReference>
<protein>
    <submittedName>
        <fullName evidence="11">Glutamine ABC transporter ATP-binding protein</fullName>
    </submittedName>
</protein>
<feature type="transmembrane region" description="Helical" evidence="8">
    <location>
        <begin position="26"/>
        <end position="56"/>
    </location>
</feature>
<dbReference type="InterPro" id="IPR017871">
    <property type="entry name" value="ABC_transporter-like_CS"/>
</dbReference>
<dbReference type="GO" id="GO:0005886">
    <property type="term" value="C:plasma membrane"/>
    <property type="evidence" value="ECO:0007669"/>
    <property type="project" value="UniProtKB-SubCell"/>
</dbReference>
<dbReference type="InterPro" id="IPR011527">
    <property type="entry name" value="ABC1_TM_dom"/>
</dbReference>
<dbReference type="CDD" id="cd18575">
    <property type="entry name" value="ABC_6TM_bac_exporter_ABCB8_10_like"/>
    <property type="match status" value="1"/>
</dbReference>
<dbReference type="PROSITE" id="PS50893">
    <property type="entry name" value="ABC_TRANSPORTER_2"/>
    <property type="match status" value="1"/>
</dbReference>
<dbReference type="GO" id="GO:0015421">
    <property type="term" value="F:ABC-type oligopeptide transporter activity"/>
    <property type="evidence" value="ECO:0007669"/>
    <property type="project" value="TreeGrafter"/>
</dbReference>
<keyword evidence="5 8" id="KW-1133">Transmembrane helix</keyword>
<comment type="subcellular location">
    <subcellularLocation>
        <location evidence="1">Cell membrane</location>
        <topology evidence="1">Multi-pass membrane protein</topology>
    </subcellularLocation>
</comment>
<dbReference type="InterPro" id="IPR039421">
    <property type="entry name" value="Type_1_exporter"/>
</dbReference>
<dbReference type="InterPro" id="IPR036640">
    <property type="entry name" value="ABC1_TM_sf"/>
</dbReference>
<dbReference type="Proteomes" id="UP000203589">
    <property type="component" value="Chromosome"/>
</dbReference>